<organism evidence="2 3">
    <name type="scientific">Schizothecium vesticola</name>
    <dbReference type="NCBI Taxonomy" id="314040"/>
    <lineage>
        <taxon>Eukaryota</taxon>
        <taxon>Fungi</taxon>
        <taxon>Dikarya</taxon>
        <taxon>Ascomycota</taxon>
        <taxon>Pezizomycotina</taxon>
        <taxon>Sordariomycetes</taxon>
        <taxon>Sordariomycetidae</taxon>
        <taxon>Sordariales</taxon>
        <taxon>Schizotheciaceae</taxon>
        <taxon>Schizothecium</taxon>
    </lineage>
</organism>
<protein>
    <submittedName>
        <fullName evidence="2">Uncharacterized protein</fullName>
    </submittedName>
</protein>
<evidence type="ECO:0000256" key="1">
    <source>
        <dbReference type="SAM" id="MobiDB-lite"/>
    </source>
</evidence>
<evidence type="ECO:0000313" key="3">
    <source>
        <dbReference type="Proteomes" id="UP001172155"/>
    </source>
</evidence>
<dbReference type="EMBL" id="JAUKUD010000006">
    <property type="protein sequence ID" value="KAK0740323.1"/>
    <property type="molecule type" value="Genomic_DNA"/>
</dbReference>
<reference evidence="2" key="1">
    <citation type="submission" date="2023-06" db="EMBL/GenBank/DDBJ databases">
        <title>Genome-scale phylogeny and comparative genomics of the fungal order Sordariales.</title>
        <authorList>
            <consortium name="Lawrence Berkeley National Laboratory"/>
            <person name="Hensen N."/>
            <person name="Bonometti L."/>
            <person name="Westerberg I."/>
            <person name="Brannstrom I.O."/>
            <person name="Guillou S."/>
            <person name="Cros-Aarteil S."/>
            <person name="Calhoun S."/>
            <person name="Haridas S."/>
            <person name="Kuo A."/>
            <person name="Mondo S."/>
            <person name="Pangilinan J."/>
            <person name="Riley R."/>
            <person name="LaButti K."/>
            <person name="Andreopoulos B."/>
            <person name="Lipzen A."/>
            <person name="Chen C."/>
            <person name="Yanf M."/>
            <person name="Daum C."/>
            <person name="Ng V."/>
            <person name="Clum A."/>
            <person name="Steindorff A."/>
            <person name="Ohm R."/>
            <person name="Martin F."/>
            <person name="Silar P."/>
            <person name="Natvig D."/>
            <person name="Lalanne C."/>
            <person name="Gautier V."/>
            <person name="Ament-velasquez S.L."/>
            <person name="Kruys A."/>
            <person name="Hutchinson M.I."/>
            <person name="Powell A.J."/>
            <person name="Barry K."/>
            <person name="Miller A.N."/>
            <person name="Grigoriev I.V."/>
            <person name="Debuchy R."/>
            <person name="Gladieux P."/>
            <person name="Thoren M.H."/>
            <person name="Johannesson H."/>
        </authorList>
    </citation>
    <scope>NUCLEOTIDE SEQUENCE</scope>
    <source>
        <strain evidence="2">SMH3187-1</strain>
    </source>
</reference>
<comment type="caution">
    <text evidence="2">The sequence shown here is derived from an EMBL/GenBank/DDBJ whole genome shotgun (WGS) entry which is preliminary data.</text>
</comment>
<sequence>MSGTEKQAGAQKGFAGLDAFKGRSLTTWKKKRPPPIANTNTPPQTSIPSNADNGPNPVPRHGDPSVSAPNPDPRPITGIPSRPTPTKRASEPAHASPVTLIDRAVNTEQSVDAAGNCMKEFRQKLAALKSLQEAGTLTLISKVDALTSQHKADTLALTRKIDALTSSLTGKFDMLASKVDTLTSSPKIKSEGLDGDTTVETSDKPTMAMISDLQTRSAKLEADNRELLEIVEAQGIYFQDHRVVMGRVLEC</sequence>
<gene>
    <name evidence="2" type="ORF">B0T18DRAFT_393170</name>
</gene>
<keyword evidence="3" id="KW-1185">Reference proteome</keyword>
<feature type="region of interest" description="Disordered" evidence="1">
    <location>
        <begin position="1"/>
        <end position="99"/>
    </location>
</feature>
<dbReference type="AlphaFoldDB" id="A0AA40JYV9"/>
<accession>A0AA40JYV9</accession>
<dbReference type="Proteomes" id="UP001172155">
    <property type="component" value="Unassembled WGS sequence"/>
</dbReference>
<feature type="compositionally biased region" description="Polar residues" evidence="1">
    <location>
        <begin position="37"/>
        <end position="53"/>
    </location>
</feature>
<name>A0AA40JYV9_9PEZI</name>
<proteinExistence type="predicted"/>
<evidence type="ECO:0000313" key="2">
    <source>
        <dbReference type="EMBL" id="KAK0740323.1"/>
    </source>
</evidence>